<dbReference type="RefSeq" id="WP_129118836.1">
    <property type="nucleotide sequence ID" value="NZ_BSUI01000010.1"/>
</dbReference>
<accession>A0AAJ5JX37</accession>
<proteinExistence type="predicted"/>
<reference evidence="2 3" key="1">
    <citation type="submission" date="2019-04" db="EMBL/GenBank/DDBJ databases">
        <title>Deinococcus metalilatus MA1002 mutant No.5.</title>
        <authorList>
            <person name="Park W."/>
            <person name="Park C."/>
        </authorList>
    </citation>
    <scope>NUCLEOTIDE SEQUENCE [LARGE SCALE GENOMIC DNA]</scope>
    <source>
        <strain evidence="2 3">MA1002-m5</strain>
    </source>
</reference>
<evidence type="ECO:0000313" key="4">
    <source>
        <dbReference type="Proteomes" id="UP000536909"/>
    </source>
</evidence>
<dbReference type="EMBL" id="JACHFV010000006">
    <property type="protein sequence ID" value="MBB5295275.1"/>
    <property type="molecule type" value="Genomic_DNA"/>
</dbReference>
<dbReference type="AlphaFoldDB" id="A0AAJ5JX37"/>
<gene>
    <name evidence="2" type="ORF">FCS05_18090</name>
    <name evidence="1" type="ORF">HNQ10_002101</name>
</gene>
<protein>
    <submittedName>
        <fullName evidence="1">Glucose/arabinose dehydrogenase</fullName>
    </submittedName>
</protein>
<sequence length="483" mass="52846">MTLASSVFSAAPTSRERLRHLPTTVRPTVDAADIRVPEGYTVEALVVGLSLPTTLEFAPDGTLFIAEGGSTWPTRPGMPPRILTLDPSGRLEVFATEDLAGPRGFAFRDGALYASAKGGYFSRIVRYDLATRERTVILDCLPNGGWHEPGGPVFGPDGLMYFGQGSVTIQGITGPADFTVDVAKHPLAHDIPGQDITLTGANDWSRDPTAPYPFLTETGPYKPYGTRAEKGEVIQGELWCNAAVWRSRPDGSEPELLAWGIRNPWGMTFDEDGELYVVDLCMEEKDPRPVGQDPGKVWRVKNARVPHGSVETPEWFGFPDIAGDGLPVWDEKHRPLRGPLPQPLIENPPPWAGPAVYLNEPHTGNGKIAYCPHDAFGRRGRLFLCQFGTYWPLNSMRPDQQNNGFNVVAIDPQTGEAENFMRNRVPGPASAHPGQGGLERPVDCAFSPDGRSLYVLDFGVNAANKRNVVAYAHTGVLWRVTRQ</sequence>
<dbReference type="Proteomes" id="UP000308000">
    <property type="component" value="Unassembled WGS sequence"/>
</dbReference>
<dbReference type="InterPro" id="IPR011042">
    <property type="entry name" value="6-blade_b-propeller_TolB-like"/>
</dbReference>
<dbReference type="SUPFAM" id="SSF63829">
    <property type="entry name" value="Calcium-dependent phosphotriesterase"/>
    <property type="match status" value="1"/>
</dbReference>
<organism evidence="2 3">
    <name type="scientific">Deinococcus metallilatus</name>
    <dbReference type="NCBI Taxonomy" id="1211322"/>
    <lineage>
        <taxon>Bacteria</taxon>
        <taxon>Thermotogati</taxon>
        <taxon>Deinococcota</taxon>
        <taxon>Deinococci</taxon>
        <taxon>Deinococcales</taxon>
        <taxon>Deinococcaceae</taxon>
        <taxon>Deinococcus</taxon>
    </lineage>
</organism>
<evidence type="ECO:0000313" key="1">
    <source>
        <dbReference type="EMBL" id="MBB5295275.1"/>
    </source>
</evidence>
<name>A0AAJ5JX37_9DEIO</name>
<dbReference type="EMBL" id="VBRC01000018">
    <property type="protein sequence ID" value="TLK22165.1"/>
    <property type="molecule type" value="Genomic_DNA"/>
</dbReference>
<evidence type="ECO:0000313" key="3">
    <source>
        <dbReference type="Proteomes" id="UP000308000"/>
    </source>
</evidence>
<dbReference type="Proteomes" id="UP000536909">
    <property type="component" value="Unassembled WGS sequence"/>
</dbReference>
<reference evidence="1 4" key="2">
    <citation type="submission" date="2020-08" db="EMBL/GenBank/DDBJ databases">
        <title>Genomic Encyclopedia of Type Strains, Phase IV (KMG-IV): sequencing the most valuable type-strain genomes for metagenomic binning, comparative biology and taxonomic classification.</title>
        <authorList>
            <person name="Goeker M."/>
        </authorList>
    </citation>
    <scope>NUCLEOTIDE SEQUENCE [LARGE SCALE GENOMIC DNA]</scope>
    <source>
        <strain evidence="1 4">DSM 105434</strain>
    </source>
</reference>
<comment type="caution">
    <text evidence="2">The sequence shown here is derived from an EMBL/GenBank/DDBJ whole genome shotgun (WGS) entry which is preliminary data.</text>
</comment>
<dbReference type="Gene3D" id="2.120.10.30">
    <property type="entry name" value="TolB, C-terminal domain"/>
    <property type="match status" value="1"/>
</dbReference>
<evidence type="ECO:0000313" key="2">
    <source>
        <dbReference type="EMBL" id="TLK22165.1"/>
    </source>
</evidence>
<keyword evidence="4" id="KW-1185">Reference proteome</keyword>
<dbReference type="PANTHER" id="PTHR33546:SF1">
    <property type="entry name" value="LARGE, MULTIFUNCTIONAL SECRETED PROTEIN"/>
    <property type="match status" value="1"/>
</dbReference>
<dbReference type="PANTHER" id="PTHR33546">
    <property type="entry name" value="LARGE, MULTIFUNCTIONAL SECRETED PROTEIN-RELATED"/>
    <property type="match status" value="1"/>
</dbReference>